<dbReference type="SUPFAM" id="SSF55486">
    <property type="entry name" value="Metalloproteases ('zincins'), catalytic domain"/>
    <property type="match status" value="1"/>
</dbReference>
<feature type="domain" description="Peptidase M3A/M3B catalytic" evidence="8">
    <location>
        <begin position="227"/>
        <end position="607"/>
    </location>
</feature>
<dbReference type="EMBL" id="HBIO01014577">
    <property type="protein sequence ID" value="CAE0466416.1"/>
    <property type="molecule type" value="Transcribed_RNA"/>
</dbReference>
<dbReference type="InterPro" id="IPR045090">
    <property type="entry name" value="Pept_M3A_M3B"/>
</dbReference>
<protein>
    <recommendedName>
        <fullName evidence="8">Peptidase M3A/M3B catalytic domain-containing protein</fullName>
    </recommendedName>
</protein>
<evidence type="ECO:0000256" key="4">
    <source>
        <dbReference type="ARBA" id="ARBA00022801"/>
    </source>
</evidence>
<dbReference type="AlphaFoldDB" id="A0A7S3Q5C2"/>
<dbReference type="Gene3D" id="1.10.1370.10">
    <property type="entry name" value="Neurolysin, domain 3"/>
    <property type="match status" value="2"/>
</dbReference>
<evidence type="ECO:0000256" key="6">
    <source>
        <dbReference type="ARBA" id="ARBA00023049"/>
    </source>
</evidence>
<dbReference type="GO" id="GO:0006508">
    <property type="term" value="P:proteolysis"/>
    <property type="evidence" value="ECO:0007669"/>
    <property type="project" value="UniProtKB-KW"/>
</dbReference>
<keyword evidence="6 7" id="KW-0482">Metalloprotease</keyword>
<keyword evidence="4 7" id="KW-0378">Hydrolase</keyword>
<dbReference type="GO" id="GO:0006518">
    <property type="term" value="P:peptide metabolic process"/>
    <property type="evidence" value="ECO:0007669"/>
    <property type="project" value="TreeGrafter"/>
</dbReference>
<accession>A0A7S3Q5C2</accession>
<dbReference type="PANTHER" id="PTHR11804">
    <property type="entry name" value="PROTEASE M3 THIMET OLIGOPEPTIDASE-RELATED"/>
    <property type="match status" value="1"/>
</dbReference>
<organism evidence="9">
    <name type="scientific">Chaetoceros debilis</name>
    <dbReference type="NCBI Taxonomy" id="122233"/>
    <lineage>
        <taxon>Eukaryota</taxon>
        <taxon>Sar</taxon>
        <taxon>Stramenopiles</taxon>
        <taxon>Ochrophyta</taxon>
        <taxon>Bacillariophyta</taxon>
        <taxon>Coscinodiscophyceae</taxon>
        <taxon>Chaetocerotophycidae</taxon>
        <taxon>Chaetocerotales</taxon>
        <taxon>Chaetocerotaceae</taxon>
        <taxon>Chaetoceros</taxon>
    </lineage>
</organism>
<comment type="similarity">
    <text evidence="1 7">Belongs to the peptidase M3 family.</text>
</comment>
<name>A0A7S3Q5C2_9STRA</name>
<gene>
    <name evidence="9" type="ORF">CDEB00056_LOCUS11268</name>
</gene>
<dbReference type="InterPro" id="IPR024077">
    <property type="entry name" value="Neurolysin/TOP_dom2"/>
</dbReference>
<dbReference type="GO" id="GO:0046872">
    <property type="term" value="F:metal ion binding"/>
    <property type="evidence" value="ECO:0007669"/>
    <property type="project" value="UniProtKB-UniRule"/>
</dbReference>
<evidence type="ECO:0000259" key="8">
    <source>
        <dbReference type="Pfam" id="PF01432"/>
    </source>
</evidence>
<evidence type="ECO:0000256" key="3">
    <source>
        <dbReference type="ARBA" id="ARBA00022723"/>
    </source>
</evidence>
<dbReference type="PANTHER" id="PTHR11804:SF84">
    <property type="entry name" value="SACCHAROLYSIN"/>
    <property type="match status" value="1"/>
</dbReference>
<evidence type="ECO:0000313" key="9">
    <source>
        <dbReference type="EMBL" id="CAE0466416.1"/>
    </source>
</evidence>
<reference evidence="9" key="1">
    <citation type="submission" date="2021-01" db="EMBL/GenBank/DDBJ databases">
        <authorList>
            <person name="Corre E."/>
            <person name="Pelletier E."/>
            <person name="Niang G."/>
            <person name="Scheremetjew M."/>
            <person name="Finn R."/>
            <person name="Kale V."/>
            <person name="Holt S."/>
            <person name="Cochrane G."/>
            <person name="Meng A."/>
            <person name="Brown T."/>
            <person name="Cohen L."/>
        </authorList>
    </citation>
    <scope>NUCLEOTIDE SEQUENCE</scope>
    <source>
        <strain evidence="9">MM31A-1</strain>
    </source>
</reference>
<sequence length="690" mass="77148">MQLRRALLALNLGTGTGIHVRAMSMSTSNNPMNTGTTTQHQQAQAFVDNFNESYAAKHEAFENQFWGTKMALKGTNESPYSTDLLSQTKKEMEDFLSDADVLVKAKKFRDEIQKQDTDSDTVTDTTVTDTDLWKVLNVIIRTCQCNEFPTPEAKSIREQTNAFEGKLEKDRNEMKLGYTNSKGEFITASSVGLRTTMRTSLEESERQSAYDGLRSIGDFVCDHPQGFLEVVKLRNALAKKLGFGDYYDYTVQNAEGFSKAQLFEILDGLEEGTRPLMVKARQELQERHGPSVLQPWNTGYMMAGSVVKKMDPYFPFSKAVENYMRSYAAMKISYAGATMTLDLLDRQNKYSNGFCHWPKPAWTKPDGTWVPSITNFTSLADPSAVGSGLTALNTLMHEAGHAAHFANIRQPSPLFSQERAPTSVAYAENQSMFLDSLVGDAAWRAKYARDVVNDQPIPFDIIEEEIRSTHPFKVFQLRAMLAVSYFEKALYELPDEKVTPDNVKALADEIELKIQGGLSGRPLLSVPHLVSDEASCYYQGYTLAEMSVHQTREYFMETDGYIVDNPNVGPTLAKSYWNCGNSRPFLEIVKELTGKELAGKAWIDALEEDLEEHIGKEKKEYEDMIEKCRAAAAGDGDGAKEEEDDLDLQMTVKFVDGDEIISDSSKLGLLGACREFEKFVADRVSVAAAN</sequence>
<comment type="cofactor">
    <cofactor evidence="7">
        <name>Zn(2+)</name>
        <dbReference type="ChEBI" id="CHEBI:29105"/>
    </cofactor>
    <text evidence="7">Binds 1 zinc ion.</text>
</comment>
<keyword evidence="5 7" id="KW-0862">Zinc</keyword>
<keyword evidence="2 7" id="KW-0645">Protease</keyword>
<dbReference type="InterPro" id="IPR001567">
    <property type="entry name" value="Pept_M3A_M3B_dom"/>
</dbReference>
<proteinExistence type="inferred from homology"/>
<evidence type="ECO:0000256" key="2">
    <source>
        <dbReference type="ARBA" id="ARBA00022670"/>
    </source>
</evidence>
<evidence type="ECO:0000256" key="5">
    <source>
        <dbReference type="ARBA" id="ARBA00022833"/>
    </source>
</evidence>
<evidence type="ECO:0000256" key="7">
    <source>
        <dbReference type="RuleBase" id="RU003435"/>
    </source>
</evidence>
<evidence type="ECO:0000256" key="1">
    <source>
        <dbReference type="ARBA" id="ARBA00006040"/>
    </source>
</evidence>
<dbReference type="Gene3D" id="3.40.390.10">
    <property type="entry name" value="Collagenase (Catalytic Domain)"/>
    <property type="match status" value="2"/>
</dbReference>
<keyword evidence="3 7" id="KW-0479">Metal-binding</keyword>
<dbReference type="GO" id="GO:0004222">
    <property type="term" value="F:metalloendopeptidase activity"/>
    <property type="evidence" value="ECO:0007669"/>
    <property type="project" value="InterPro"/>
</dbReference>
<dbReference type="InterPro" id="IPR024079">
    <property type="entry name" value="MetalloPept_cat_dom_sf"/>
</dbReference>
<dbReference type="Pfam" id="PF01432">
    <property type="entry name" value="Peptidase_M3"/>
    <property type="match status" value="1"/>
</dbReference>